<gene>
    <name evidence="2" type="ORF">GCM10011409_45670</name>
</gene>
<evidence type="ECO:0000313" key="2">
    <source>
        <dbReference type="EMBL" id="GGB63470.1"/>
    </source>
</evidence>
<keyword evidence="3" id="KW-1185">Reference proteome</keyword>
<dbReference type="Pfam" id="PF08281">
    <property type="entry name" value="Sigma70_r4_2"/>
    <property type="match status" value="1"/>
</dbReference>
<organism evidence="2 3">
    <name type="scientific">Lentibacillus populi</name>
    <dbReference type="NCBI Taxonomy" id="1827502"/>
    <lineage>
        <taxon>Bacteria</taxon>
        <taxon>Bacillati</taxon>
        <taxon>Bacillota</taxon>
        <taxon>Bacilli</taxon>
        <taxon>Bacillales</taxon>
        <taxon>Bacillaceae</taxon>
        <taxon>Lentibacillus</taxon>
    </lineage>
</organism>
<dbReference type="GO" id="GO:0003677">
    <property type="term" value="F:DNA binding"/>
    <property type="evidence" value="ECO:0007669"/>
    <property type="project" value="InterPro"/>
</dbReference>
<dbReference type="InterPro" id="IPR036388">
    <property type="entry name" value="WH-like_DNA-bd_sf"/>
</dbReference>
<evidence type="ECO:0000313" key="3">
    <source>
        <dbReference type="Proteomes" id="UP000621492"/>
    </source>
</evidence>
<dbReference type="EMBL" id="BMJD01000089">
    <property type="protein sequence ID" value="GGB63470.1"/>
    <property type="molecule type" value="Genomic_DNA"/>
</dbReference>
<comment type="caution">
    <text evidence="2">The sequence shown here is derived from an EMBL/GenBank/DDBJ whole genome shotgun (WGS) entry which is preliminary data.</text>
</comment>
<accession>A0A9W5U2K2</accession>
<dbReference type="InterPro" id="IPR013324">
    <property type="entry name" value="RNA_pol_sigma_r3/r4-like"/>
</dbReference>
<dbReference type="AlphaFoldDB" id="A0A9W5U2K2"/>
<dbReference type="GO" id="GO:0006352">
    <property type="term" value="P:DNA-templated transcription initiation"/>
    <property type="evidence" value="ECO:0007669"/>
    <property type="project" value="InterPro"/>
</dbReference>
<dbReference type="SUPFAM" id="SSF88659">
    <property type="entry name" value="Sigma3 and sigma4 domains of RNA polymerase sigma factors"/>
    <property type="match status" value="1"/>
</dbReference>
<sequence>MLINNYSPEDQIIIDAQLGSILATLSKTDKSIILTKEYYGYDYKEISEMLNLSISTIKSRVFRVKKRLIKARNDLDE</sequence>
<dbReference type="CDD" id="cd06171">
    <property type="entry name" value="Sigma70_r4"/>
    <property type="match status" value="1"/>
</dbReference>
<dbReference type="Gene3D" id="1.10.10.10">
    <property type="entry name" value="Winged helix-like DNA-binding domain superfamily/Winged helix DNA-binding domain"/>
    <property type="match status" value="1"/>
</dbReference>
<reference evidence="2" key="2">
    <citation type="submission" date="2020-09" db="EMBL/GenBank/DDBJ databases">
        <authorList>
            <person name="Sun Q."/>
            <person name="Zhou Y."/>
        </authorList>
    </citation>
    <scope>NUCLEOTIDE SEQUENCE</scope>
    <source>
        <strain evidence="2">CGMCC 1.15454</strain>
    </source>
</reference>
<reference evidence="2" key="1">
    <citation type="journal article" date="2014" name="Int. J. Syst. Evol. Microbiol.">
        <title>Complete genome sequence of Corynebacterium casei LMG S-19264T (=DSM 44701T), isolated from a smear-ripened cheese.</title>
        <authorList>
            <consortium name="US DOE Joint Genome Institute (JGI-PGF)"/>
            <person name="Walter F."/>
            <person name="Albersmeier A."/>
            <person name="Kalinowski J."/>
            <person name="Ruckert C."/>
        </authorList>
    </citation>
    <scope>NUCLEOTIDE SEQUENCE</scope>
    <source>
        <strain evidence="2">CGMCC 1.15454</strain>
    </source>
</reference>
<protein>
    <recommendedName>
        <fullName evidence="1">HTH luxR-type domain-containing protein</fullName>
    </recommendedName>
</protein>
<dbReference type="Proteomes" id="UP000621492">
    <property type="component" value="Unassembled WGS sequence"/>
</dbReference>
<feature type="domain" description="HTH luxR-type" evidence="1">
    <location>
        <begin position="40"/>
        <end position="67"/>
    </location>
</feature>
<dbReference type="GO" id="GO:0016987">
    <property type="term" value="F:sigma factor activity"/>
    <property type="evidence" value="ECO:0007669"/>
    <property type="project" value="InterPro"/>
</dbReference>
<dbReference type="InterPro" id="IPR013249">
    <property type="entry name" value="RNA_pol_sigma70_r4_t2"/>
</dbReference>
<dbReference type="PROSITE" id="PS00622">
    <property type="entry name" value="HTH_LUXR_1"/>
    <property type="match status" value="1"/>
</dbReference>
<dbReference type="InterPro" id="IPR000792">
    <property type="entry name" value="Tscrpt_reg_LuxR_C"/>
</dbReference>
<name>A0A9W5U2K2_9BACI</name>
<proteinExistence type="predicted"/>
<evidence type="ECO:0000259" key="1">
    <source>
        <dbReference type="PROSITE" id="PS00622"/>
    </source>
</evidence>